<name>A0A370MYS7_9BURK</name>
<dbReference type="Pfam" id="PF12728">
    <property type="entry name" value="HTH_17"/>
    <property type="match status" value="1"/>
</dbReference>
<evidence type="ECO:0000313" key="2">
    <source>
        <dbReference type="EMBL" id="RDJ98530.1"/>
    </source>
</evidence>
<dbReference type="OrthoDB" id="9134025at2"/>
<keyword evidence="3" id="KW-1185">Reference proteome</keyword>
<gene>
    <name evidence="2" type="ORF">DLM46_32905</name>
</gene>
<evidence type="ECO:0000259" key="1">
    <source>
        <dbReference type="Pfam" id="PF12728"/>
    </source>
</evidence>
<dbReference type="Proteomes" id="UP000254875">
    <property type="component" value="Unassembled WGS sequence"/>
</dbReference>
<dbReference type="EMBL" id="QHKS01000033">
    <property type="protein sequence ID" value="RDJ98530.1"/>
    <property type="molecule type" value="Genomic_DNA"/>
</dbReference>
<feature type="domain" description="Helix-turn-helix" evidence="1">
    <location>
        <begin position="24"/>
        <end position="75"/>
    </location>
</feature>
<dbReference type="InterPro" id="IPR041657">
    <property type="entry name" value="HTH_17"/>
</dbReference>
<dbReference type="AlphaFoldDB" id="A0A370MYS7"/>
<comment type="caution">
    <text evidence="2">The sequence shown here is derived from an EMBL/GenBank/DDBJ whole genome shotgun (WGS) entry which is preliminary data.</text>
</comment>
<protein>
    <recommendedName>
        <fullName evidence="1">Helix-turn-helix domain-containing protein</fullName>
    </recommendedName>
</protein>
<reference evidence="3" key="1">
    <citation type="submission" date="2018-05" db="EMBL/GenBank/DDBJ databases">
        <authorList>
            <person name="Feng T."/>
        </authorList>
    </citation>
    <scope>NUCLEOTIDE SEQUENCE [LARGE SCALE GENOMIC DNA]</scope>
    <source>
        <strain evidence="3">S27</strain>
    </source>
</reference>
<evidence type="ECO:0000313" key="3">
    <source>
        <dbReference type="Proteomes" id="UP000254875"/>
    </source>
</evidence>
<sequence length="98" mass="11289">MGERCMSFDSCGCCSHLPPGKRDLLSVAEVAQLLNVSPSYVVHRLMRTYVLRPILRVHGRRYVLRVTAEAYLRKRRRLARRALRELACIQQKAGAYKC</sequence>
<accession>A0A370MYS7</accession>
<proteinExistence type="predicted"/>
<organism evidence="2 3">
    <name type="scientific">Paraburkholderia lacunae</name>
    <dbReference type="NCBI Taxonomy" id="2211104"/>
    <lineage>
        <taxon>Bacteria</taxon>
        <taxon>Pseudomonadati</taxon>
        <taxon>Pseudomonadota</taxon>
        <taxon>Betaproteobacteria</taxon>
        <taxon>Burkholderiales</taxon>
        <taxon>Burkholderiaceae</taxon>
        <taxon>Paraburkholderia</taxon>
    </lineage>
</organism>